<feature type="transmembrane region" description="Helical" evidence="3">
    <location>
        <begin position="109"/>
        <end position="132"/>
    </location>
</feature>
<proteinExistence type="inferred from homology"/>
<evidence type="ECO:0000256" key="3">
    <source>
        <dbReference type="SAM" id="Phobius"/>
    </source>
</evidence>
<gene>
    <name evidence="4" type="ORF">C7C56_024685</name>
</gene>
<dbReference type="InterPro" id="IPR039672">
    <property type="entry name" value="MFS_2"/>
</dbReference>
<dbReference type="PANTHER" id="PTHR11328:SF24">
    <property type="entry name" value="MAJOR FACILITATOR SUPERFAMILY (MFS) PROFILE DOMAIN-CONTAINING PROTEIN"/>
    <property type="match status" value="1"/>
</dbReference>
<feature type="transmembrane region" description="Helical" evidence="3">
    <location>
        <begin position="206"/>
        <end position="230"/>
    </location>
</feature>
<name>A0A2U2HDY9_9BURK</name>
<feature type="region of interest" description="Disordered" evidence="2">
    <location>
        <begin position="20"/>
        <end position="44"/>
    </location>
</feature>
<dbReference type="PANTHER" id="PTHR11328">
    <property type="entry name" value="MAJOR FACILITATOR SUPERFAMILY DOMAIN-CONTAINING PROTEIN"/>
    <property type="match status" value="1"/>
</dbReference>
<feature type="transmembrane region" description="Helical" evidence="3">
    <location>
        <begin position="377"/>
        <end position="398"/>
    </location>
</feature>
<dbReference type="AlphaFoldDB" id="A0A2U2HDY9"/>
<dbReference type="SUPFAM" id="SSF103473">
    <property type="entry name" value="MFS general substrate transporter"/>
    <property type="match status" value="1"/>
</dbReference>
<evidence type="ECO:0000313" key="4">
    <source>
        <dbReference type="EMBL" id="PWF41444.1"/>
    </source>
</evidence>
<keyword evidence="3" id="KW-0472">Membrane</keyword>
<reference evidence="4 5" key="1">
    <citation type="submission" date="2018-04" db="EMBL/GenBank/DDBJ databases">
        <title>Massilia violaceinigra sp. nov., a novel purple-pigmented bacterium isolated from Tianshan glacier, Xinjiang, China.</title>
        <authorList>
            <person name="Wang H."/>
        </authorList>
    </citation>
    <scope>NUCLEOTIDE SEQUENCE [LARGE SCALE GENOMIC DNA]</scope>
    <source>
        <strain evidence="4 5">B448-2</strain>
    </source>
</reference>
<keyword evidence="3" id="KW-1133">Transmembrane helix</keyword>
<feature type="transmembrane region" description="Helical" evidence="3">
    <location>
        <begin position="341"/>
        <end position="365"/>
    </location>
</feature>
<feature type="transmembrane region" description="Helical" evidence="3">
    <location>
        <begin position="410"/>
        <end position="430"/>
    </location>
</feature>
<feature type="transmembrane region" description="Helical" evidence="3">
    <location>
        <begin position="489"/>
        <end position="513"/>
    </location>
</feature>
<keyword evidence="3" id="KW-0812">Transmembrane</keyword>
<feature type="transmembrane region" description="Helical" evidence="3">
    <location>
        <begin position="525"/>
        <end position="549"/>
    </location>
</feature>
<feature type="compositionally biased region" description="Basic residues" evidence="2">
    <location>
        <begin position="20"/>
        <end position="29"/>
    </location>
</feature>
<dbReference type="Gene3D" id="1.20.1250.20">
    <property type="entry name" value="MFS general substrate transporter like domains"/>
    <property type="match status" value="2"/>
</dbReference>
<feature type="compositionally biased region" description="Basic residues" evidence="2">
    <location>
        <begin position="64"/>
        <end position="73"/>
    </location>
</feature>
<evidence type="ECO:0000313" key="5">
    <source>
        <dbReference type="Proteomes" id="UP000241421"/>
    </source>
</evidence>
<dbReference type="Proteomes" id="UP000241421">
    <property type="component" value="Unassembled WGS sequence"/>
</dbReference>
<feature type="transmembrane region" description="Helical" evidence="3">
    <location>
        <begin position="284"/>
        <end position="305"/>
    </location>
</feature>
<accession>A0A2U2HDY9</accession>
<keyword evidence="5" id="KW-1185">Reference proteome</keyword>
<sequence length="582" mass="63079">MGVGRRPRRLPRAALPAARLQRRRARRGAVRGLPPRPVGAPQRRVFAGGGELRGQRRQVVGLRRGPRPGRRGGRAAGPVAATGGGMTSLPAHGAGKTGAPPLRAPMKMAFGLGSTAEAIVYTTTSSFLLLYYNQVLGLPADKVGLALSLGLIVNALFDPLVGSWSDRTKSRFGRRHPFMFASILPASACFYFLFNPPQGLDQFAQLAWLVVMNVTLLQCMTLFHTPHLALGAEMSDDYLERSSIMSYNTFFLWIGDTLGWVLCFAWFFRAGPGFPNGALDPQRWPVFAATFAGMIIACLFISSMITRRRIPYLAQAKPEQPRFGLAEWMRDMGRALTNRNYVVLLIGFFFLSLMNGVRGGLWLYGATFFWGLKNDQIAFFAVGSLAGYVFGSAAVTALHRRFEKRWTGAAALAVYSVGPAIPLALGYYGVLGPDTPGLLFILIAFSTLQHAPYSIMTTTIYSALADIADENELKYGIRQEGILYSTRTLFARVDQALGTALAGFVLALIAFPVKAVPGEVPQPVLMALAAAFVLSTVPGLIAAVFYAMLRVTKGTHDATKAALALKHKAERDANPIDGAKAI</sequence>
<comment type="similarity">
    <text evidence="1">Belongs to the sodium:galactoside symporter (TC 2.A.2) family.</text>
</comment>
<comment type="caution">
    <text evidence="4">The sequence shown here is derived from an EMBL/GenBank/DDBJ whole genome shotgun (WGS) entry which is preliminary data.</text>
</comment>
<protein>
    <submittedName>
        <fullName evidence="4">MFS transporter</fullName>
    </submittedName>
</protein>
<evidence type="ECO:0000256" key="1">
    <source>
        <dbReference type="ARBA" id="ARBA00009617"/>
    </source>
</evidence>
<dbReference type="InterPro" id="IPR036259">
    <property type="entry name" value="MFS_trans_sf"/>
</dbReference>
<evidence type="ECO:0000256" key="2">
    <source>
        <dbReference type="SAM" id="MobiDB-lite"/>
    </source>
</evidence>
<dbReference type="GO" id="GO:0008643">
    <property type="term" value="P:carbohydrate transport"/>
    <property type="evidence" value="ECO:0007669"/>
    <property type="project" value="InterPro"/>
</dbReference>
<dbReference type="GO" id="GO:0015293">
    <property type="term" value="F:symporter activity"/>
    <property type="evidence" value="ECO:0007669"/>
    <property type="project" value="InterPro"/>
</dbReference>
<dbReference type="OrthoDB" id="7584869at2"/>
<feature type="transmembrane region" description="Helical" evidence="3">
    <location>
        <begin position="250"/>
        <end position="268"/>
    </location>
</feature>
<dbReference type="Pfam" id="PF13347">
    <property type="entry name" value="MFS_2"/>
    <property type="match status" value="1"/>
</dbReference>
<feature type="transmembrane region" description="Helical" evidence="3">
    <location>
        <begin position="144"/>
        <end position="165"/>
    </location>
</feature>
<dbReference type="GO" id="GO:0005886">
    <property type="term" value="C:plasma membrane"/>
    <property type="evidence" value="ECO:0007669"/>
    <property type="project" value="TreeGrafter"/>
</dbReference>
<feature type="transmembrane region" description="Helical" evidence="3">
    <location>
        <begin position="450"/>
        <end position="468"/>
    </location>
</feature>
<organism evidence="4 5">
    <name type="scientific">Massilia glaciei</name>
    <dbReference type="NCBI Taxonomy" id="1524097"/>
    <lineage>
        <taxon>Bacteria</taxon>
        <taxon>Pseudomonadati</taxon>
        <taxon>Pseudomonadota</taxon>
        <taxon>Betaproteobacteria</taxon>
        <taxon>Burkholderiales</taxon>
        <taxon>Oxalobacteraceae</taxon>
        <taxon>Telluria group</taxon>
        <taxon>Massilia</taxon>
    </lineage>
</organism>
<feature type="region of interest" description="Disordered" evidence="2">
    <location>
        <begin position="62"/>
        <end position="97"/>
    </location>
</feature>
<feature type="transmembrane region" description="Helical" evidence="3">
    <location>
        <begin position="177"/>
        <end position="194"/>
    </location>
</feature>
<dbReference type="EMBL" id="PXWF02000312">
    <property type="protein sequence ID" value="PWF41444.1"/>
    <property type="molecule type" value="Genomic_DNA"/>
</dbReference>